<name>A0A328AT46_9CAUL</name>
<protein>
    <submittedName>
        <fullName evidence="1">Uncharacterized protein</fullName>
    </submittedName>
</protein>
<reference evidence="2" key="1">
    <citation type="submission" date="2018-05" db="EMBL/GenBank/DDBJ databases">
        <authorList>
            <person name="Li X."/>
        </authorList>
    </citation>
    <scope>NUCLEOTIDE SEQUENCE [LARGE SCALE GENOMIC DNA]</scope>
    <source>
        <strain evidence="2">YIM 73061</strain>
    </source>
</reference>
<sequence>MHARVGDSSTGGVISGVTTHVHPTLSLQLRLRRPAIELALSHLMSTEDLDLSCRSAVREEA</sequence>
<dbReference type="AlphaFoldDB" id="A0A328AT46"/>
<evidence type="ECO:0000313" key="2">
    <source>
        <dbReference type="Proteomes" id="UP000249725"/>
    </source>
</evidence>
<evidence type="ECO:0000313" key="1">
    <source>
        <dbReference type="EMBL" id="RAK58120.1"/>
    </source>
</evidence>
<gene>
    <name evidence="1" type="ORF">DJ018_09500</name>
</gene>
<accession>A0A328AT46</accession>
<comment type="caution">
    <text evidence="1">The sequence shown here is derived from an EMBL/GenBank/DDBJ whole genome shotgun (WGS) entry which is preliminary data.</text>
</comment>
<dbReference type="Proteomes" id="UP000249725">
    <property type="component" value="Unassembled WGS sequence"/>
</dbReference>
<keyword evidence="2" id="KW-1185">Reference proteome</keyword>
<organism evidence="1 2">
    <name type="scientific">Phenylobacterium deserti</name>
    <dbReference type="NCBI Taxonomy" id="1914756"/>
    <lineage>
        <taxon>Bacteria</taxon>
        <taxon>Pseudomonadati</taxon>
        <taxon>Pseudomonadota</taxon>
        <taxon>Alphaproteobacteria</taxon>
        <taxon>Caulobacterales</taxon>
        <taxon>Caulobacteraceae</taxon>
        <taxon>Phenylobacterium</taxon>
    </lineage>
</organism>
<dbReference type="EMBL" id="QFYR01000001">
    <property type="protein sequence ID" value="RAK58120.1"/>
    <property type="molecule type" value="Genomic_DNA"/>
</dbReference>
<proteinExistence type="predicted"/>